<comment type="caution">
    <text evidence="1">The sequence shown here is derived from an EMBL/GenBank/DDBJ whole genome shotgun (WGS) entry which is preliminary data.</text>
</comment>
<dbReference type="Pfam" id="PF05488">
    <property type="entry name" value="PAAR_motif"/>
    <property type="match status" value="1"/>
</dbReference>
<sequence>MRPIIVINDSTSNGGQVVEGSPSTFIGGQAIARLGDRVVCPHGECSIASGDNTVQVDGIPVARDGDLTNCGARLIAAHKDTGIL</sequence>
<dbReference type="EMBL" id="JAKNRW010000046">
    <property type="protein sequence ID" value="MCK1793941.1"/>
    <property type="molecule type" value="Genomic_DNA"/>
</dbReference>
<evidence type="ECO:0000313" key="1">
    <source>
        <dbReference type="EMBL" id="MCK1793941.1"/>
    </source>
</evidence>
<keyword evidence="2" id="KW-1185">Reference proteome</keyword>
<reference evidence="1 2" key="1">
    <citation type="submission" date="2022-02" db="EMBL/GenBank/DDBJ databases">
        <title>Comparative genomics of the first Antarctic Pseudomonas spp. capable of biotransforming 2,4,6-Trinitrotoluene.</title>
        <authorList>
            <person name="Cabrera M.A."/>
            <person name="Marquez S.L."/>
            <person name="Perez-Donoso J.M."/>
        </authorList>
    </citation>
    <scope>NUCLEOTIDE SEQUENCE [LARGE SCALE GENOMIC DNA]</scope>
    <source>
        <strain evidence="1 2">TNT19</strain>
    </source>
</reference>
<dbReference type="InterPro" id="IPR008727">
    <property type="entry name" value="PAAR_motif"/>
</dbReference>
<accession>A0ABT0F7E9</accession>
<gene>
    <name evidence="1" type="ORF">L9059_27925</name>
</gene>
<dbReference type="CDD" id="cd14744">
    <property type="entry name" value="PAAR_CT_2"/>
    <property type="match status" value="1"/>
</dbReference>
<evidence type="ECO:0000313" key="2">
    <source>
        <dbReference type="Proteomes" id="UP001299876"/>
    </source>
</evidence>
<proteinExistence type="predicted"/>
<name>A0ABT0F7E9_9PSED</name>
<dbReference type="Gene3D" id="2.60.200.60">
    <property type="match status" value="1"/>
</dbReference>
<dbReference type="Proteomes" id="UP001299876">
    <property type="component" value="Unassembled WGS sequence"/>
</dbReference>
<protein>
    <submittedName>
        <fullName evidence="1">PAAR domain-containing protein</fullName>
    </submittedName>
</protein>
<dbReference type="RefSeq" id="WP_247294192.1">
    <property type="nucleotide sequence ID" value="NZ_JAKNRW010000046.1"/>
</dbReference>
<organism evidence="1 2">
    <name type="scientific">Pseudomonas violetae</name>
    <dbReference type="NCBI Taxonomy" id="2915813"/>
    <lineage>
        <taxon>Bacteria</taxon>
        <taxon>Pseudomonadati</taxon>
        <taxon>Pseudomonadota</taxon>
        <taxon>Gammaproteobacteria</taxon>
        <taxon>Pseudomonadales</taxon>
        <taxon>Pseudomonadaceae</taxon>
        <taxon>Pseudomonas</taxon>
    </lineage>
</organism>